<sequence length="86" mass="9616">MAKFSVSHFFIIILVLVSVGTMMRAMAKQQQCTEMLPWVKFYCLEKGAVSETCWGNCTQRHPDLILAYCGGTGALPIRFCACVYPC</sequence>
<name>A0AAP0MBQ7_9ROSI</name>
<feature type="chain" id="PRO_5042875658" evidence="1">
    <location>
        <begin position="28"/>
        <end position="86"/>
    </location>
</feature>
<keyword evidence="3" id="KW-1185">Reference proteome</keyword>
<dbReference type="EMBL" id="JBCGBO010000005">
    <property type="protein sequence ID" value="KAK9201629.1"/>
    <property type="molecule type" value="Genomic_DNA"/>
</dbReference>
<dbReference type="Proteomes" id="UP001428341">
    <property type="component" value="Unassembled WGS sequence"/>
</dbReference>
<proteinExistence type="predicted"/>
<feature type="signal peptide" evidence="1">
    <location>
        <begin position="1"/>
        <end position="27"/>
    </location>
</feature>
<reference evidence="2 3" key="1">
    <citation type="submission" date="2024-05" db="EMBL/GenBank/DDBJ databases">
        <title>Haplotype-resolved chromosome-level genome assembly of Huyou (Citrus changshanensis).</title>
        <authorList>
            <person name="Miao C."/>
            <person name="Chen W."/>
            <person name="Wu Y."/>
            <person name="Wang L."/>
            <person name="Zhao S."/>
            <person name="Grierson D."/>
            <person name="Xu C."/>
            <person name="Chen K."/>
        </authorList>
    </citation>
    <scope>NUCLEOTIDE SEQUENCE [LARGE SCALE GENOMIC DNA]</scope>
    <source>
        <strain evidence="2">01-14</strain>
        <tissue evidence="2">Leaf</tissue>
    </source>
</reference>
<evidence type="ECO:0000313" key="3">
    <source>
        <dbReference type="Proteomes" id="UP001428341"/>
    </source>
</evidence>
<comment type="caution">
    <text evidence="2">The sequence shown here is derived from an EMBL/GenBank/DDBJ whole genome shotgun (WGS) entry which is preliminary data.</text>
</comment>
<organism evidence="2 3">
    <name type="scientific">Citrus x changshan-huyou</name>
    <dbReference type="NCBI Taxonomy" id="2935761"/>
    <lineage>
        <taxon>Eukaryota</taxon>
        <taxon>Viridiplantae</taxon>
        <taxon>Streptophyta</taxon>
        <taxon>Embryophyta</taxon>
        <taxon>Tracheophyta</taxon>
        <taxon>Spermatophyta</taxon>
        <taxon>Magnoliopsida</taxon>
        <taxon>eudicotyledons</taxon>
        <taxon>Gunneridae</taxon>
        <taxon>Pentapetalae</taxon>
        <taxon>rosids</taxon>
        <taxon>malvids</taxon>
        <taxon>Sapindales</taxon>
        <taxon>Rutaceae</taxon>
        <taxon>Aurantioideae</taxon>
        <taxon>Citrus</taxon>
    </lineage>
</organism>
<dbReference type="AlphaFoldDB" id="A0AAP0MBQ7"/>
<protein>
    <submittedName>
        <fullName evidence="2">Uncharacterized protein</fullName>
    </submittedName>
</protein>
<evidence type="ECO:0000256" key="1">
    <source>
        <dbReference type="SAM" id="SignalP"/>
    </source>
</evidence>
<keyword evidence="1" id="KW-0732">Signal</keyword>
<evidence type="ECO:0000313" key="2">
    <source>
        <dbReference type="EMBL" id="KAK9201629.1"/>
    </source>
</evidence>
<gene>
    <name evidence="2" type="ORF">WN944_016835</name>
</gene>
<accession>A0AAP0MBQ7</accession>